<evidence type="ECO:0000313" key="4">
    <source>
        <dbReference type="Proteomes" id="UP000663860"/>
    </source>
</evidence>
<name>A0A815FD27_9BILA</name>
<reference evidence="2" key="1">
    <citation type="submission" date="2021-02" db="EMBL/GenBank/DDBJ databases">
        <authorList>
            <person name="Nowell W R."/>
        </authorList>
    </citation>
    <scope>NUCLEOTIDE SEQUENCE</scope>
</reference>
<evidence type="ECO:0000259" key="1">
    <source>
        <dbReference type="Pfam" id="PF03496"/>
    </source>
</evidence>
<dbReference type="EMBL" id="CAJOBB010005518">
    <property type="protein sequence ID" value="CAF4131076.1"/>
    <property type="molecule type" value="Genomic_DNA"/>
</dbReference>
<organism evidence="2 4">
    <name type="scientific">Adineta steineri</name>
    <dbReference type="NCBI Taxonomy" id="433720"/>
    <lineage>
        <taxon>Eukaryota</taxon>
        <taxon>Metazoa</taxon>
        <taxon>Spiralia</taxon>
        <taxon>Gnathifera</taxon>
        <taxon>Rotifera</taxon>
        <taxon>Eurotatoria</taxon>
        <taxon>Bdelloidea</taxon>
        <taxon>Adinetida</taxon>
        <taxon>Adinetidae</taxon>
        <taxon>Adineta</taxon>
    </lineage>
</organism>
<accession>A0A815FD27</accession>
<dbReference type="PROSITE" id="PS51996">
    <property type="entry name" value="TR_MART"/>
    <property type="match status" value="1"/>
</dbReference>
<dbReference type="Pfam" id="PF03496">
    <property type="entry name" value="ADPrib_exo_Tox"/>
    <property type="match status" value="1"/>
</dbReference>
<comment type="caution">
    <text evidence="2">The sequence shown here is derived from an EMBL/GenBank/DDBJ whole genome shotgun (WGS) entry which is preliminary data.</text>
</comment>
<protein>
    <recommendedName>
        <fullName evidence="1">ADP ribosyltransferase domain-containing protein</fullName>
    </recommendedName>
</protein>
<dbReference type="EMBL" id="CAJNOE010000743">
    <property type="protein sequence ID" value="CAF1323811.1"/>
    <property type="molecule type" value="Genomic_DNA"/>
</dbReference>
<dbReference type="Proteomes" id="UP000663860">
    <property type="component" value="Unassembled WGS sequence"/>
</dbReference>
<dbReference type="SUPFAM" id="SSF56399">
    <property type="entry name" value="ADP-ribosylation"/>
    <property type="match status" value="1"/>
</dbReference>
<gene>
    <name evidence="2" type="ORF">IZO911_LOCUS35298</name>
    <name evidence="3" type="ORF">KXQ929_LOCUS36184</name>
</gene>
<sequence>MLNQALRLMDVDIIVRMRFFISDLHHDIQRLHSKQFDDSESGKTLTVYRGQGLSKEDFAEMTKTRGGLLSFNSFLSTSKNRDVSLNFAQQSAINPDLVGILFVILINPTDSTTPFASVSDASYFHTEDEVLFSMHTIFHIGDIKPTDKTIISI</sequence>
<evidence type="ECO:0000313" key="2">
    <source>
        <dbReference type="EMBL" id="CAF1323811.1"/>
    </source>
</evidence>
<evidence type="ECO:0000313" key="3">
    <source>
        <dbReference type="EMBL" id="CAF4131076.1"/>
    </source>
</evidence>
<dbReference type="InterPro" id="IPR003540">
    <property type="entry name" value="ADP-ribosyltransferase"/>
</dbReference>
<dbReference type="GO" id="GO:0005576">
    <property type="term" value="C:extracellular region"/>
    <property type="evidence" value="ECO:0007669"/>
    <property type="project" value="InterPro"/>
</dbReference>
<dbReference type="AlphaFoldDB" id="A0A815FD27"/>
<feature type="domain" description="ADP ribosyltransferase" evidence="1">
    <location>
        <begin position="3"/>
        <end position="145"/>
    </location>
</feature>
<dbReference type="Gene3D" id="3.90.176.10">
    <property type="entry name" value="Toxin ADP-ribosyltransferase, Chain A, domain 1"/>
    <property type="match status" value="1"/>
</dbReference>
<dbReference type="Proteomes" id="UP000663868">
    <property type="component" value="Unassembled WGS sequence"/>
</dbReference>
<proteinExistence type="predicted"/>